<accession>A0A179SH38</accession>
<gene>
    <name evidence="1" type="ORF">A5481_06290</name>
</gene>
<dbReference type="Proteomes" id="UP000078316">
    <property type="component" value="Unassembled WGS sequence"/>
</dbReference>
<dbReference type="STRING" id="427683.A5481_06290"/>
<dbReference type="InterPro" id="IPR036397">
    <property type="entry name" value="RNaseH_sf"/>
</dbReference>
<protein>
    <submittedName>
        <fullName evidence="1">Uncharacterized protein</fullName>
    </submittedName>
</protein>
<dbReference type="InterPro" id="IPR012337">
    <property type="entry name" value="RNaseH-like_sf"/>
</dbReference>
<dbReference type="OrthoDB" id="7304852at2"/>
<dbReference type="RefSeq" id="WP_053082236.1">
    <property type="nucleotide sequence ID" value="NZ_LWHQ01000011.1"/>
</dbReference>
<comment type="caution">
    <text evidence="1">The sequence shown here is derived from an EMBL/GenBank/DDBJ whole genome shotgun (WGS) entry which is preliminary data.</text>
</comment>
<dbReference type="GO" id="GO:0003676">
    <property type="term" value="F:nucleic acid binding"/>
    <property type="evidence" value="ECO:0007669"/>
    <property type="project" value="InterPro"/>
</dbReference>
<evidence type="ECO:0000313" key="2">
    <source>
        <dbReference type="Proteomes" id="UP000078316"/>
    </source>
</evidence>
<dbReference type="SUPFAM" id="SSF53098">
    <property type="entry name" value="Ribonuclease H-like"/>
    <property type="match status" value="1"/>
</dbReference>
<name>A0A179SH38_9HYPH</name>
<reference evidence="1 2" key="1">
    <citation type="submission" date="2016-04" db="EMBL/GenBank/DDBJ databases">
        <authorList>
            <person name="Evans L.H."/>
            <person name="Alamgir A."/>
            <person name="Owens N."/>
            <person name="Weber N.D."/>
            <person name="Virtaneva K."/>
            <person name="Barbian K."/>
            <person name="Babar A."/>
            <person name="Rosenke K."/>
        </authorList>
    </citation>
    <scope>NUCLEOTIDE SEQUENCE [LARGE SCALE GENOMIC DNA]</scope>
    <source>
        <strain evidence="1 2">PMB02</strain>
    </source>
</reference>
<dbReference type="Gene3D" id="3.30.420.10">
    <property type="entry name" value="Ribonuclease H-like superfamily/Ribonuclease H"/>
    <property type="match status" value="1"/>
</dbReference>
<dbReference type="AlphaFoldDB" id="A0A179SH38"/>
<evidence type="ECO:0000313" key="1">
    <source>
        <dbReference type="EMBL" id="OAS26320.1"/>
    </source>
</evidence>
<sequence length="192" mass="21358">MRILALDVATRTGFAIGRPGKIERSASVRLKRPDEPLYVAGRNIGFFLRDIFTIRSERPDVIVVEAPLPPGAERGAMSAILAWGCLFVIEFMGALFEIPVRHVDAGQVRKFYTGRARWVAPPGFSTAKDSNRKYGKLKVIERAKQLGHIPSDCNDDNRADACAVHYYASVKWYGHRETELTLFGAPTPNRAA</sequence>
<proteinExistence type="predicted"/>
<dbReference type="EMBL" id="LWHQ01000011">
    <property type="protein sequence ID" value="OAS26320.1"/>
    <property type="molecule type" value="Genomic_DNA"/>
</dbReference>
<organism evidence="1 2">
    <name type="scientific">Methylobacterium platani</name>
    <dbReference type="NCBI Taxonomy" id="427683"/>
    <lineage>
        <taxon>Bacteria</taxon>
        <taxon>Pseudomonadati</taxon>
        <taxon>Pseudomonadota</taxon>
        <taxon>Alphaproteobacteria</taxon>
        <taxon>Hyphomicrobiales</taxon>
        <taxon>Methylobacteriaceae</taxon>
        <taxon>Methylobacterium</taxon>
    </lineage>
</organism>